<dbReference type="EMBL" id="CAAALY010269886">
    <property type="protein sequence ID" value="VEL41552.1"/>
    <property type="molecule type" value="Genomic_DNA"/>
</dbReference>
<comment type="caution">
    <text evidence="1">The sequence shown here is derived from an EMBL/GenBank/DDBJ whole genome shotgun (WGS) entry which is preliminary data.</text>
</comment>
<reference evidence="1" key="1">
    <citation type="submission" date="2018-11" db="EMBL/GenBank/DDBJ databases">
        <authorList>
            <consortium name="Pathogen Informatics"/>
        </authorList>
    </citation>
    <scope>NUCLEOTIDE SEQUENCE</scope>
</reference>
<evidence type="ECO:0000313" key="1">
    <source>
        <dbReference type="EMBL" id="VEL41552.1"/>
    </source>
</evidence>
<proteinExistence type="predicted"/>
<gene>
    <name evidence="1" type="ORF">PXEA_LOCUS34992</name>
</gene>
<organism evidence="1 2">
    <name type="scientific">Protopolystoma xenopodis</name>
    <dbReference type="NCBI Taxonomy" id="117903"/>
    <lineage>
        <taxon>Eukaryota</taxon>
        <taxon>Metazoa</taxon>
        <taxon>Spiralia</taxon>
        <taxon>Lophotrochozoa</taxon>
        <taxon>Platyhelminthes</taxon>
        <taxon>Monogenea</taxon>
        <taxon>Polyopisthocotylea</taxon>
        <taxon>Polystomatidea</taxon>
        <taxon>Polystomatidae</taxon>
        <taxon>Protopolystoma</taxon>
    </lineage>
</organism>
<name>A0A448XPC4_9PLAT</name>
<sequence length="285" mass="30643">MNNLPFTVYLSYLSDLLSKVIASGTDVSGNTSNLVDGTFGFDASGSGLLPGSSAEETRILAKRLLSFTKALTLLNSLHEDMQSAIRKLACPLPLAPEPHRGNHLLPYEHLGITCLAELVTHTNQPSAGINRLLAKCMACMAIFLDKARLRNSLSANGSAEEQKSSDKEPAVQSELGRAFHRNAESGHIATRLVDRLTSTGSAFASAATSATYATLGAGVRVVGTVTNKLFWIRSRFQGRGAFSPCEFSSNASNRHSELFLKPLFRTLWIDPAYHPSPNPSPSSIP</sequence>
<evidence type="ECO:0000313" key="2">
    <source>
        <dbReference type="Proteomes" id="UP000784294"/>
    </source>
</evidence>
<accession>A0A448XPC4</accession>
<protein>
    <submittedName>
        <fullName evidence="1">Uncharacterized protein</fullName>
    </submittedName>
</protein>
<dbReference type="Proteomes" id="UP000784294">
    <property type="component" value="Unassembled WGS sequence"/>
</dbReference>
<keyword evidence="2" id="KW-1185">Reference proteome</keyword>
<dbReference type="AlphaFoldDB" id="A0A448XPC4"/>